<dbReference type="InterPro" id="IPR029058">
    <property type="entry name" value="AB_hydrolase_fold"/>
</dbReference>
<geneLocation type="plasmid" evidence="1 2">
    <name>At</name>
</geneLocation>
<evidence type="ECO:0000313" key="1">
    <source>
        <dbReference type="EMBL" id="AAK90731.1"/>
    </source>
</evidence>
<dbReference type="SUPFAM" id="SSF53474">
    <property type="entry name" value="alpha/beta-Hydrolases"/>
    <property type="match status" value="1"/>
</dbReference>
<dbReference type="AlphaFoldDB" id="Q8U5T4"/>
<dbReference type="PATRIC" id="fig|176299.10.peg.5030"/>
<dbReference type="Gene3D" id="3.40.50.1820">
    <property type="entry name" value="alpha/beta hydrolase"/>
    <property type="match status" value="1"/>
</dbReference>
<gene>
    <name evidence="1" type="ordered locus">Atu8204</name>
</gene>
<name>Q8U5T4_AGRFC</name>
<sequence>MGDQVKPFIATRYRTDPARSLFLGHSYGALLGAQILFTEPDLFSGYILGSPSL</sequence>
<organism evidence="1 2">
    <name type="scientific">Agrobacterium fabrum (strain C58 / ATCC 33970)</name>
    <name type="common">Agrobacterium tumefaciens (strain C58)</name>
    <dbReference type="NCBI Taxonomy" id="176299"/>
    <lineage>
        <taxon>Bacteria</taxon>
        <taxon>Pseudomonadati</taxon>
        <taxon>Pseudomonadota</taxon>
        <taxon>Alphaproteobacteria</taxon>
        <taxon>Hyphomicrobiales</taxon>
        <taxon>Rhizobiaceae</taxon>
        <taxon>Rhizobium/Agrobacterium group</taxon>
        <taxon>Agrobacterium</taxon>
        <taxon>Agrobacterium tumefaciens complex</taxon>
    </lineage>
</organism>
<dbReference type="KEGG" id="atu:Atu8204"/>
<dbReference type="Proteomes" id="UP000000813">
    <property type="component" value="Plasmid At"/>
</dbReference>
<reference evidence="1 2" key="1">
    <citation type="journal article" date="2001" name="Science">
        <title>The genome of the natural genetic engineer Agrobacterium tumefaciens C58.</title>
        <authorList>
            <person name="Wood D.W."/>
            <person name="Setubal J.C."/>
            <person name="Kaul R."/>
            <person name="Monks D.E."/>
            <person name="Kitajima J.P."/>
            <person name="Okura V.K."/>
            <person name="Zhou Y."/>
            <person name="Chen L."/>
            <person name="Wood G.E."/>
            <person name="Almeida N.F.Jr."/>
            <person name="Woo L."/>
            <person name="Chen Y."/>
            <person name="Paulsen I.T."/>
            <person name="Eisen J.A."/>
            <person name="Karp P.D."/>
            <person name="Bovee D.Sr."/>
            <person name="Chapman P."/>
            <person name="Clendenning J."/>
            <person name="Deatherage G."/>
            <person name="Gillet W."/>
            <person name="Grant C."/>
            <person name="Kutyavin T."/>
            <person name="Levy R."/>
            <person name="Li M.J."/>
            <person name="McClelland E."/>
            <person name="Palmieri A."/>
            <person name="Raymond C."/>
            <person name="Rouse G."/>
            <person name="Saenphimmachak C."/>
            <person name="Wu Z."/>
            <person name="Romero P."/>
            <person name="Gordon D."/>
            <person name="Zhang S."/>
            <person name="Yoo H."/>
            <person name="Tao Y."/>
            <person name="Biddle P."/>
            <person name="Jung M."/>
            <person name="Krespan W."/>
            <person name="Perry M."/>
            <person name="Gordon-Kamm B."/>
            <person name="Liao L."/>
            <person name="Kim S."/>
            <person name="Hendrick C."/>
            <person name="Zhao Z.Y."/>
            <person name="Dolan M."/>
            <person name="Chumley F."/>
            <person name="Tingey S.V."/>
            <person name="Tomb J.F."/>
            <person name="Gordon M.P."/>
            <person name="Olson M.V."/>
            <person name="Nester E.W."/>
        </authorList>
    </citation>
    <scope>NUCLEOTIDE SEQUENCE [LARGE SCALE GENOMIC DNA]</scope>
    <source>
        <strain evidence="2">C58 / ATCC 33970</strain>
    </source>
</reference>
<reference evidence="1 2" key="2">
    <citation type="journal article" date="2001" name="Science">
        <title>Genome sequence of the plant pathogen and biotechnology agent Agrobacterium tumefaciens C58.</title>
        <authorList>
            <person name="Goodner B."/>
            <person name="Hinkle G."/>
            <person name="Gattung S."/>
            <person name="Miller N."/>
            <person name="Blanchard M."/>
            <person name="Qurollo B."/>
            <person name="Goldman B.S."/>
            <person name="Cao Y."/>
            <person name="Askenazi M."/>
            <person name="Halling C."/>
            <person name="Mullin L."/>
            <person name="Houmiel K."/>
            <person name="Gordon J."/>
            <person name="Vaudin M."/>
            <person name="Iartchouk O."/>
            <person name="Epp A."/>
            <person name="Liu F."/>
            <person name="Wollam C."/>
            <person name="Allinger M."/>
            <person name="Doughty D."/>
            <person name="Scott C."/>
            <person name="Lappas C."/>
            <person name="Markelz B."/>
            <person name="Flanagan C."/>
            <person name="Crowell C."/>
            <person name="Gurson J."/>
            <person name="Lomo C."/>
            <person name="Sear C."/>
            <person name="Strub G."/>
            <person name="Cielo C."/>
            <person name="Slater S."/>
        </authorList>
    </citation>
    <scope>NUCLEOTIDE SEQUENCE [LARGE SCALE GENOMIC DNA]</scope>
    <source>
        <strain evidence="2">C58 / ATCC 33970</strain>
    </source>
</reference>
<dbReference type="eggNOG" id="COG2819">
    <property type="taxonomic scope" value="Bacteria"/>
</dbReference>
<dbReference type="EnsemblBacteria" id="AAK90731">
    <property type="protein sequence ID" value="AAK90731"/>
    <property type="gene ID" value="Atu8204"/>
</dbReference>
<keyword evidence="1" id="KW-0614">Plasmid</keyword>
<dbReference type="HOGENOM" id="CLU_3057763_0_0_5"/>
<proteinExistence type="predicted"/>
<dbReference type="EMBL" id="AE007872">
    <property type="protein sequence ID" value="AAK90731.1"/>
    <property type="molecule type" value="Genomic_DNA"/>
</dbReference>
<evidence type="ECO:0000313" key="2">
    <source>
        <dbReference type="Proteomes" id="UP000000813"/>
    </source>
</evidence>
<protein>
    <recommendedName>
        <fullName evidence="3">Esterase</fullName>
    </recommendedName>
</protein>
<evidence type="ECO:0008006" key="3">
    <source>
        <dbReference type="Google" id="ProtNLM"/>
    </source>
</evidence>
<dbReference type="OrthoDB" id="9784036at2"/>
<keyword evidence="2" id="KW-1185">Reference proteome</keyword>
<accession>Q8U5T4</accession>